<comment type="pathway">
    <text evidence="2">Lipid metabolism.</text>
</comment>
<reference evidence="10" key="1">
    <citation type="journal article" date="2020" name="Fungal Divers.">
        <title>Resolving the Mortierellaceae phylogeny through synthesis of multi-gene phylogenetics and phylogenomics.</title>
        <authorList>
            <person name="Vandepol N."/>
            <person name="Liber J."/>
            <person name="Desiro A."/>
            <person name="Na H."/>
            <person name="Kennedy M."/>
            <person name="Barry K."/>
            <person name="Grigoriev I.V."/>
            <person name="Miller A.N."/>
            <person name="O'Donnell K."/>
            <person name="Stajich J.E."/>
            <person name="Bonito G."/>
        </authorList>
    </citation>
    <scope>NUCLEOTIDE SEQUENCE</scope>
    <source>
        <strain evidence="10">KOD948</strain>
    </source>
</reference>
<feature type="compositionally biased region" description="Low complexity" evidence="8">
    <location>
        <begin position="77"/>
        <end position="89"/>
    </location>
</feature>
<evidence type="ECO:0000256" key="9">
    <source>
        <dbReference type="SAM" id="SignalP"/>
    </source>
</evidence>
<evidence type="ECO:0000256" key="3">
    <source>
        <dbReference type="ARBA" id="ARBA00022603"/>
    </source>
</evidence>
<keyword evidence="4" id="KW-0808">Transferase</keyword>
<keyword evidence="3" id="KW-0489">Methyltransferase</keyword>
<comment type="caution">
    <text evidence="10">The sequence shown here is derived from an EMBL/GenBank/DDBJ whole genome shotgun (WGS) entry which is preliminary data.</text>
</comment>
<dbReference type="CDD" id="cd02440">
    <property type="entry name" value="AdoMet_MTases"/>
    <property type="match status" value="1"/>
</dbReference>
<protein>
    <recommendedName>
        <fullName evidence="5">phosphoethanolamine N-methyltransferase</fullName>
        <ecNumber evidence="5">2.1.1.103</ecNumber>
    </recommendedName>
</protein>
<proteinExistence type="predicted"/>
<dbReference type="PANTHER" id="PTHR44307">
    <property type="entry name" value="PHOSPHOETHANOLAMINE METHYLTRANSFERASE"/>
    <property type="match status" value="1"/>
</dbReference>
<feature type="region of interest" description="Disordered" evidence="8">
    <location>
        <begin position="77"/>
        <end position="116"/>
    </location>
</feature>
<comment type="catalytic activity">
    <reaction evidence="6">
        <text>N,N-dimethylethanolamine phosphate + S-adenosyl-L-methionine = phosphocholine + S-adenosyl-L-homocysteine + H(+)</text>
        <dbReference type="Rhea" id="RHEA:25325"/>
        <dbReference type="ChEBI" id="CHEBI:15378"/>
        <dbReference type="ChEBI" id="CHEBI:57856"/>
        <dbReference type="ChEBI" id="CHEBI:58641"/>
        <dbReference type="ChEBI" id="CHEBI:59789"/>
        <dbReference type="ChEBI" id="CHEBI:295975"/>
        <dbReference type="EC" id="2.1.1.103"/>
    </reaction>
    <physiologicalReaction direction="left-to-right" evidence="6">
        <dbReference type="Rhea" id="RHEA:25326"/>
    </physiologicalReaction>
</comment>
<name>A0A9P6UA15_9FUNG</name>
<comment type="pathway">
    <text evidence="1">Phospholipid metabolism; phosphatidylcholine biosynthesis.</text>
</comment>
<gene>
    <name evidence="10" type="ORF">BG011_004266</name>
</gene>
<dbReference type="Proteomes" id="UP000726737">
    <property type="component" value="Unassembled WGS sequence"/>
</dbReference>
<evidence type="ECO:0000256" key="1">
    <source>
        <dbReference type="ARBA" id="ARBA00004969"/>
    </source>
</evidence>
<accession>A0A9P6UA15</accession>
<feature type="signal peptide" evidence="9">
    <location>
        <begin position="1"/>
        <end position="19"/>
    </location>
</feature>
<evidence type="ECO:0000256" key="8">
    <source>
        <dbReference type="SAM" id="MobiDB-lite"/>
    </source>
</evidence>
<dbReference type="PANTHER" id="PTHR44307:SF2">
    <property type="entry name" value="PHOSPHOETHANOLAMINE METHYLTRANSFERASE ISOFORM X1"/>
    <property type="match status" value="1"/>
</dbReference>
<dbReference type="GO" id="GO:0032259">
    <property type="term" value="P:methylation"/>
    <property type="evidence" value="ECO:0007669"/>
    <property type="project" value="UniProtKB-KW"/>
</dbReference>
<evidence type="ECO:0000256" key="5">
    <source>
        <dbReference type="ARBA" id="ARBA00035674"/>
    </source>
</evidence>
<dbReference type="Gene3D" id="3.40.50.150">
    <property type="entry name" value="Vaccinia Virus protein VP39"/>
    <property type="match status" value="1"/>
</dbReference>
<feature type="chain" id="PRO_5040214971" description="phosphoethanolamine N-methyltransferase" evidence="9">
    <location>
        <begin position="20"/>
        <end position="440"/>
    </location>
</feature>
<evidence type="ECO:0000256" key="6">
    <source>
        <dbReference type="ARBA" id="ARBA00047619"/>
    </source>
</evidence>
<evidence type="ECO:0000256" key="7">
    <source>
        <dbReference type="ARBA" id="ARBA00047841"/>
    </source>
</evidence>
<evidence type="ECO:0000256" key="2">
    <source>
        <dbReference type="ARBA" id="ARBA00005189"/>
    </source>
</evidence>
<dbReference type="GO" id="GO:0000234">
    <property type="term" value="F:phosphoethanolamine N-methyltransferase activity"/>
    <property type="evidence" value="ECO:0007669"/>
    <property type="project" value="UniProtKB-EC"/>
</dbReference>
<evidence type="ECO:0000313" key="10">
    <source>
        <dbReference type="EMBL" id="KAG0265667.1"/>
    </source>
</evidence>
<evidence type="ECO:0000313" key="11">
    <source>
        <dbReference type="Proteomes" id="UP000726737"/>
    </source>
</evidence>
<feature type="compositionally biased region" description="Polar residues" evidence="8">
    <location>
        <begin position="96"/>
        <end position="112"/>
    </location>
</feature>
<comment type="catalytic activity">
    <reaction evidence="7">
        <text>N-methylethanolamine phosphate + S-adenosyl-L-methionine = N,N-dimethylethanolamine phosphate + S-adenosyl-L-homocysteine + H(+)</text>
        <dbReference type="Rhea" id="RHEA:25321"/>
        <dbReference type="ChEBI" id="CHEBI:15378"/>
        <dbReference type="ChEBI" id="CHEBI:57781"/>
        <dbReference type="ChEBI" id="CHEBI:57856"/>
        <dbReference type="ChEBI" id="CHEBI:58641"/>
        <dbReference type="ChEBI" id="CHEBI:59789"/>
        <dbReference type="EC" id="2.1.1.103"/>
    </reaction>
    <physiologicalReaction direction="left-to-right" evidence="7">
        <dbReference type="Rhea" id="RHEA:25322"/>
    </physiologicalReaction>
</comment>
<keyword evidence="9" id="KW-0732">Signal</keyword>
<dbReference type="AlphaFoldDB" id="A0A9P6UA15"/>
<sequence>MNKSISLLVIVFGLGLTALFPSENPSRLESVSPLLLGFLLGLIVAETPIASPIQELLGLQTRHPDKVGLQILHASSPLQSGQDGQQSGSETAAGEISSNTKVNTRNSDSDSNGDAKKLDQRTMYGLQHAFLNLEVTGWWFNMGLWEKDDDTDVKRENGSAVKMRSMRFQDACKALVRKVTSQLDINQESHILDVGFGCGDQDVYIAQLYEPARITGITIEPIQHHAAEDLIRRTTLPSKTVIDLHVADASNLPEFLDTTPSVFQHPAGSSLSSSSSSTSTQNGTFSHVISIDSAYHYNTRATFLKNASQVLAPDTGRLAMADMLLARPPPTSRLGQLFFQVVFSGMQVPVENMKIMSEYKQDLIDAGFVDIEIECIEDRVFPGLAGFIQEQRHRFSGMVSPGVMWTYGFLSWGLSWLDRSHWLHFVVVKARNGPRSSTST</sequence>
<dbReference type="InterPro" id="IPR029063">
    <property type="entry name" value="SAM-dependent_MTases_sf"/>
</dbReference>
<dbReference type="EC" id="2.1.1.103" evidence="5"/>
<keyword evidence="11" id="KW-1185">Reference proteome</keyword>
<organism evidence="10 11">
    <name type="scientific">Mortierella polycephala</name>
    <dbReference type="NCBI Taxonomy" id="41804"/>
    <lineage>
        <taxon>Eukaryota</taxon>
        <taxon>Fungi</taxon>
        <taxon>Fungi incertae sedis</taxon>
        <taxon>Mucoromycota</taxon>
        <taxon>Mortierellomycotina</taxon>
        <taxon>Mortierellomycetes</taxon>
        <taxon>Mortierellales</taxon>
        <taxon>Mortierellaceae</taxon>
        <taxon>Mortierella</taxon>
    </lineage>
</organism>
<evidence type="ECO:0000256" key="4">
    <source>
        <dbReference type="ARBA" id="ARBA00022679"/>
    </source>
</evidence>
<dbReference type="OrthoDB" id="61390at2759"/>
<dbReference type="EMBL" id="JAAAJA010000028">
    <property type="protein sequence ID" value="KAG0265667.1"/>
    <property type="molecule type" value="Genomic_DNA"/>
</dbReference>
<dbReference type="SUPFAM" id="SSF53335">
    <property type="entry name" value="S-adenosyl-L-methionine-dependent methyltransferases"/>
    <property type="match status" value="1"/>
</dbReference>